<evidence type="ECO:0000313" key="2">
    <source>
        <dbReference type="Proteomes" id="UP000826802"/>
    </source>
</evidence>
<dbReference type="GeneID" id="99098203"/>
<dbReference type="InterPro" id="IPR024623">
    <property type="entry name" value="YtxH"/>
</dbReference>
<dbReference type="AlphaFoldDB" id="A0A4R5XX55"/>
<dbReference type="PANTHER" id="PTHR35792:SF3">
    <property type="entry name" value="IG HYPOTHETICAL 17707"/>
    <property type="match status" value="1"/>
</dbReference>
<dbReference type="EMBL" id="CP079981">
    <property type="protein sequence ID" value="QYA41867.1"/>
    <property type="molecule type" value="Genomic_DNA"/>
</dbReference>
<accession>A0A4R5XX55</accession>
<keyword evidence="2" id="KW-1185">Reference proteome</keyword>
<proteinExistence type="predicted"/>
<dbReference type="InterPro" id="IPR052928">
    <property type="entry name" value="Desiccation-related_membrane"/>
</dbReference>
<reference evidence="1 2" key="1">
    <citation type="submission" date="2021-07" db="EMBL/GenBank/DDBJ databases">
        <title>Prevalence and characterization of methicillin-resistant Macrococcus spp. in food producing animals and meat in Switzerland in 2019.</title>
        <authorList>
            <person name="Keller J.E."/>
            <person name="Schwendener S."/>
            <person name="Neuenschwander J."/>
            <person name="Overesch G."/>
            <person name="Perreten V."/>
        </authorList>
    </citation>
    <scope>NUCLEOTIDE SEQUENCE [LARGE SCALE GENOMIC DNA]</scope>
    <source>
        <strain evidence="1 2">19Msa0936</strain>
    </source>
</reference>
<dbReference type="Pfam" id="PF12732">
    <property type="entry name" value="YtxH"/>
    <property type="match status" value="1"/>
</dbReference>
<dbReference type="RefSeq" id="WP_096076002.1">
    <property type="nucleotide sequence ID" value="NZ_CP054482.1"/>
</dbReference>
<gene>
    <name evidence="1" type="ORF">KYI11_09595</name>
</gene>
<protein>
    <submittedName>
        <fullName evidence="1">YtxH domain-containing protein</fullName>
    </submittedName>
</protein>
<dbReference type="Proteomes" id="UP000826802">
    <property type="component" value="Chromosome"/>
</dbReference>
<name>A0A4R5XX55_9STAP</name>
<evidence type="ECO:0000313" key="1">
    <source>
        <dbReference type="EMBL" id="QYA41867.1"/>
    </source>
</evidence>
<sequence>MKFSRILLGFGVGIAAGAATSILNAPKSGKELQQNFQSTAYDTKAQMNQLKIEANEVKDAVFKTKDASQEVMKTMTDEIKDMIAHYKSDIQPNVENLKGNIENLNNRKTEIMDNLSKK</sequence>
<dbReference type="PANTHER" id="PTHR35792">
    <property type="entry name" value="GENERAL STRESS PROTEIN"/>
    <property type="match status" value="1"/>
</dbReference>
<organism evidence="1 2">
    <name type="scientific">Macrococcoides bohemicum</name>
    <dbReference type="NCBI Taxonomy" id="1903056"/>
    <lineage>
        <taxon>Bacteria</taxon>
        <taxon>Bacillati</taxon>
        <taxon>Bacillota</taxon>
        <taxon>Bacilli</taxon>
        <taxon>Bacillales</taxon>
        <taxon>Staphylococcaceae</taxon>
        <taxon>Macrococcoides</taxon>
    </lineage>
</organism>